<evidence type="ECO:0000313" key="10">
    <source>
        <dbReference type="Proteomes" id="UP001224418"/>
    </source>
</evidence>
<feature type="transmembrane region" description="Helical" evidence="7">
    <location>
        <begin position="110"/>
        <end position="129"/>
    </location>
</feature>
<organism evidence="9 10">
    <name type="scientific">Hathewaya limosa</name>
    <name type="common">Clostridium limosum</name>
    <dbReference type="NCBI Taxonomy" id="1536"/>
    <lineage>
        <taxon>Bacteria</taxon>
        <taxon>Bacillati</taxon>
        <taxon>Bacillota</taxon>
        <taxon>Clostridia</taxon>
        <taxon>Eubacteriales</taxon>
        <taxon>Clostridiaceae</taxon>
        <taxon>Hathewaya</taxon>
    </lineage>
</organism>
<evidence type="ECO:0000256" key="4">
    <source>
        <dbReference type="ARBA" id="ARBA00022692"/>
    </source>
</evidence>
<protein>
    <submittedName>
        <fullName evidence="9">Drug/metabolite transporter (DMT)-like permease</fullName>
    </submittedName>
</protein>
<feature type="domain" description="EamA" evidence="8">
    <location>
        <begin position="14"/>
        <end position="155"/>
    </location>
</feature>
<evidence type="ECO:0000256" key="5">
    <source>
        <dbReference type="ARBA" id="ARBA00022989"/>
    </source>
</evidence>
<dbReference type="PANTHER" id="PTHR32322:SF18">
    <property type="entry name" value="S-ADENOSYLMETHIONINE_S-ADENOSYLHOMOCYSTEINE TRANSPORTER"/>
    <property type="match status" value="1"/>
</dbReference>
<dbReference type="InterPro" id="IPR000620">
    <property type="entry name" value="EamA_dom"/>
</dbReference>
<dbReference type="PROSITE" id="PS51257">
    <property type="entry name" value="PROKAR_LIPOPROTEIN"/>
    <property type="match status" value="1"/>
</dbReference>
<evidence type="ECO:0000256" key="2">
    <source>
        <dbReference type="ARBA" id="ARBA00007362"/>
    </source>
</evidence>
<comment type="similarity">
    <text evidence="2">Belongs to the EamA transporter family.</text>
</comment>
<feature type="transmembrane region" description="Helical" evidence="7">
    <location>
        <begin position="261"/>
        <end position="278"/>
    </location>
</feature>
<dbReference type="EMBL" id="JAUSWN010000018">
    <property type="protein sequence ID" value="MDQ0480381.1"/>
    <property type="molecule type" value="Genomic_DNA"/>
</dbReference>
<evidence type="ECO:0000313" key="9">
    <source>
        <dbReference type="EMBL" id="MDQ0480381.1"/>
    </source>
</evidence>
<keyword evidence="10" id="KW-1185">Reference proteome</keyword>
<dbReference type="Proteomes" id="UP001224418">
    <property type="component" value="Unassembled WGS sequence"/>
</dbReference>
<proteinExistence type="inferred from homology"/>
<dbReference type="RefSeq" id="WP_307356341.1">
    <property type="nucleotide sequence ID" value="NZ_BAAACJ010000031.1"/>
</dbReference>
<evidence type="ECO:0000256" key="7">
    <source>
        <dbReference type="SAM" id="Phobius"/>
    </source>
</evidence>
<evidence type="ECO:0000256" key="1">
    <source>
        <dbReference type="ARBA" id="ARBA00004651"/>
    </source>
</evidence>
<feature type="transmembrane region" description="Helical" evidence="7">
    <location>
        <begin position="284"/>
        <end position="302"/>
    </location>
</feature>
<keyword evidence="5 7" id="KW-1133">Transmembrane helix</keyword>
<dbReference type="SUPFAM" id="SSF103481">
    <property type="entry name" value="Multidrug resistance efflux transporter EmrE"/>
    <property type="match status" value="2"/>
</dbReference>
<feature type="transmembrane region" description="Helical" evidence="7">
    <location>
        <begin position="163"/>
        <end position="185"/>
    </location>
</feature>
<keyword evidence="6 7" id="KW-0472">Membrane</keyword>
<evidence type="ECO:0000256" key="3">
    <source>
        <dbReference type="ARBA" id="ARBA00022475"/>
    </source>
</evidence>
<dbReference type="Pfam" id="PF00892">
    <property type="entry name" value="EamA"/>
    <property type="match status" value="2"/>
</dbReference>
<feature type="transmembrane region" description="Helical" evidence="7">
    <location>
        <begin position="12"/>
        <end position="38"/>
    </location>
</feature>
<comment type="caution">
    <text evidence="9">The sequence shown here is derived from an EMBL/GenBank/DDBJ whole genome shotgun (WGS) entry which is preliminary data.</text>
</comment>
<dbReference type="PANTHER" id="PTHR32322">
    <property type="entry name" value="INNER MEMBRANE TRANSPORTER"/>
    <property type="match status" value="1"/>
</dbReference>
<sequence length="308" mass="34159">MNKKQNFLTKPYTIISFALIACFLWGSAFPSIKIGYILFEIEKNDTYSKLLFAGYRFFISSIMIFLFCKLKGISLKLTKDKLLQVSILGMLQTFIQYMLFYIGLSNVTGVKGSIISSSSTFFTVILAHFFYKEDKINSQKFLGVILGFTGVIIVNMQKGNLTGGFTFTGEGFLVLSSIFGAFAGIYTKKLTKTINPFVVSGYQLFTGSIGLILISLIGGAKTLNFTTGGSILLIYMGFISAMAFSLWSLLLKYNGVGKISIYKFSIPLFGVLLSYTFLKESFQGVRVLIAIILVSIGIILINKEKKHI</sequence>
<keyword evidence="4 7" id="KW-0812">Transmembrane</keyword>
<gene>
    <name evidence="9" type="ORF">QOZ93_002129</name>
</gene>
<feature type="transmembrane region" description="Helical" evidence="7">
    <location>
        <begin position="50"/>
        <end position="70"/>
    </location>
</feature>
<keyword evidence="3" id="KW-1003">Cell membrane</keyword>
<reference evidence="9 10" key="1">
    <citation type="submission" date="2023-07" db="EMBL/GenBank/DDBJ databases">
        <title>Genomic Encyclopedia of Type Strains, Phase IV (KMG-IV): sequencing the most valuable type-strain genomes for metagenomic binning, comparative biology and taxonomic classification.</title>
        <authorList>
            <person name="Goeker M."/>
        </authorList>
    </citation>
    <scope>NUCLEOTIDE SEQUENCE [LARGE SCALE GENOMIC DNA]</scope>
    <source>
        <strain evidence="9 10">DSM 1400</strain>
    </source>
</reference>
<accession>A0ABU0JTF2</accession>
<feature type="transmembrane region" description="Helical" evidence="7">
    <location>
        <begin position="141"/>
        <end position="157"/>
    </location>
</feature>
<feature type="transmembrane region" description="Helical" evidence="7">
    <location>
        <begin position="197"/>
        <end position="218"/>
    </location>
</feature>
<evidence type="ECO:0000259" key="8">
    <source>
        <dbReference type="Pfam" id="PF00892"/>
    </source>
</evidence>
<name>A0ABU0JTF2_HATLI</name>
<comment type="subcellular location">
    <subcellularLocation>
        <location evidence="1">Cell membrane</location>
        <topology evidence="1">Multi-pass membrane protein</topology>
    </subcellularLocation>
</comment>
<feature type="transmembrane region" description="Helical" evidence="7">
    <location>
        <begin position="82"/>
        <end position="104"/>
    </location>
</feature>
<dbReference type="InterPro" id="IPR037185">
    <property type="entry name" value="EmrE-like"/>
</dbReference>
<feature type="domain" description="EamA" evidence="8">
    <location>
        <begin position="169"/>
        <end position="302"/>
    </location>
</feature>
<evidence type="ECO:0000256" key="6">
    <source>
        <dbReference type="ARBA" id="ARBA00023136"/>
    </source>
</evidence>
<dbReference type="InterPro" id="IPR050638">
    <property type="entry name" value="AA-Vitamin_Transporters"/>
</dbReference>
<feature type="transmembrane region" description="Helical" evidence="7">
    <location>
        <begin position="230"/>
        <end position="249"/>
    </location>
</feature>